<evidence type="ECO:0000313" key="2">
    <source>
        <dbReference type="Proteomes" id="UP000500903"/>
    </source>
</evidence>
<dbReference type="KEGG" id="vg:77925295"/>
<dbReference type="GeneID" id="77925295"/>
<keyword evidence="2" id="KW-1185">Reference proteome</keyword>
<evidence type="ECO:0000313" key="1">
    <source>
        <dbReference type="EMBL" id="QGF20996.1"/>
    </source>
</evidence>
<organism evidence="1 2">
    <name type="scientific">Vibrio phage Seahorse</name>
    <dbReference type="NCBI Taxonomy" id="2662136"/>
    <lineage>
        <taxon>Viruses</taxon>
        <taxon>Duplodnaviria</taxon>
        <taxon>Heunggongvirae</taxon>
        <taxon>Uroviricota</taxon>
        <taxon>Caudoviricetes</taxon>
        <taxon>Seahorsevirus</taxon>
        <taxon>Seahorsevirus seahorse</taxon>
    </lineage>
</organism>
<sequence length="204" mass="23793">MGYKTFEDMKHNIPEGATHYHNESDDHLFCWFKIESGKWFVHCPDEGERWHKCIREHHRIGIVQFLQTELPQDREALDMIDTTSKQVENLANNSESPNSSEWKNGDECVIRGESLIYIGESVEADIHCVQEPGTCLYRNAHISVIKKPESPEEKVERERLEAAYDLYCECGVQYETLQFDTFKEECGDVWLAIVDKTGYRKESK</sequence>
<dbReference type="EMBL" id="MN512538">
    <property type="protein sequence ID" value="QGF20996.1"/>
    <property type="molecule type" value="Genomic_DNA"/>
</dbReference>
<reference evidence="1 2" key="1">
    <citation type="journal article" date="2020" name="Sci. Rep.">
        <title>A novel vibriophage exhibits inhibitory activity against host protein synthesis machinery.</title>
        <authorList>
            <person name="Thammatinna K."/>
            <person name="Egan M.E."/>
            <person name="Htoo H.H."/>
            <person name="Khanna K."/>
            <person name="Sugie J."/>
            <person name="Nideffer J.F."/>
            <person name="Villa E."/>
            <person name="Tassanakajon A."/>
            <person name="Pogliano J."/>
            <person name="Nonejuie P."/>
            <person name="Chaikeeratisak V."/>
        </authorList>
    </citation>
    <scope>NUCLEOTIDE SEQUENCE [LARGE SCALE GENOMIC DNA]</scope>
</reference>
<dbReference type="Proteomes" id="UP000500903">
    <property type="component" value="Segment"/>
</dbReference>
<proteinExistence type="predicted"/>
<accession>A0A6B7SEG3</accession>
<dbReference type="RefSeq" id="YP_010649735.1">
    <property type="nucleotide sequence ID" value="NC_070772.1"/>
</dbReference>
<name>A0A6B7SEG3_9CAUD</name>
<protein>
    <submittedName>
        <fullName evidence="1">Uncharacterized protein</fullName>
    </submittedName>
</protein>